<dbReference type="PANTHER" id="PTHR12858:SF2">
    <property type="entry name" value="RIBOSOME BIOGENESIS PROTEIN BMS1 HOMOLOG"/>
    <property type="match status" value="1"/>
</dbReference>
<feature type="region of interest" description="Disordered" evidence="11">
    <location>
        <begin position="422"/>
        <end position="594"/>
    </location>
</feature>
<keyword evidence="4" id="KW-0547">Nucleotide-binding</keyword>
<evidence type="ECO:0000256" key="6">
    <source>
        <dbReference type="ARBA" id="ARBA00022840"/>
    </source>
</evidence>
<dbReference type="GO" id="GO:0030686">
    <property type="term" value="C:90S preribosome"/>
    <property type="evidence" value="ECO:0007669"/>
    <property type="project" value="TreeGrafter"/>
</dbReference>
<feature type="compositionally biased region" description="Basic residues" evidence="11">
    <location>
        <begin position="1185"/>
        <end position="1195"/>
    </location>
</feature>
<accession>A0AAQ4R713</accession>
<feature type="compositionally biased region" description="Acidic residues" evidence="11">
    <location>
        <begin position="542"/>
        <end position="559"/>
    </location>
</feature>
<dbReference type="PROSITE" id="PS51714">
    <property type="entry name" value="G_BMS1"/>
    <property type="match status" value="1"/>
</dbReference>
<dbReference type="GO" id="GO:0032040">
    <property type="term" value="C:small-subunit processome"/>
    <property type="evidence" value="ECO:0007669"/>
    <property type="project" value="UniProtKB-ARBA"/>
</dbReference>
<feature type="region of interest" description="Disordered" evidence="11">
    <location>
        <begin position="1108"/>
        <end position="1134"/>
    </location>
</feature>
<reference evidence="13" key="2">
    <citation type="submission" date="2025-08" db="UniProtKB">
        <authorList>
            <consortium name="Ensembl"/>
        </authorList>
    </citation>
    <scope>IDENTIFICATION</scope>
</reference>
<dbReference type="SMART" id="SM00785">
    <property type="entry name" value="AARP2CN"/>
    <property type="match status" value="1"/>
</dbReference>
<dbReference type="GeneTree" id="ENSGT00940000153195"/>
<comment type="subcellular location">
    <subcellularLocation>
        <location evidence="1">Nucleus</location>
        <location evidence="1">Nucleolus</location>
    </subcellularLocation>
</comment>
<feature type="region of interest" description="Disordered" evidence="11">
    <location>
        <begin position="1171"/>
        <end position="1217"/>
    </location>
</feature>
<feature type="region of interest" description="Disordered" evidence="11">
    <location>
        <begin position="1"/>
        <end position="43"/>
    </location>
</feature>
<dbReference type="GO" id="GO:0005524">
    <property type="term" value="F:ATP binding"/>
    <property type="evidence" value="ECO:0007669"/>
    <property type="project" value="UniProtKB-KW"/>
</dbReference>
<keyword evidence="7" id="KW-0342">GTP-binding</keyword>
<dbReference type="Ensembl" id="ENSGACT00000043130.1">
    <property type="protein sequence ID" value="ENSGACP00000058840.1"/>
    <property type="gene ID" value="ENSGACG00000015334.2"/>
</dbReference>
<comment type="similarity">
    <text evidence="10">Belongs to the TRAFAC class translation factor GTPase superfamily. Bms1-like GTPase family. BMS1 subfamily.</text>
</comment>
<dbReference type="Pfam" id="PF04950">
    <property type="entry name" value="RIBIOP_C"/>
    <property type="match status" value="1"/>
</dbReference>
<keyword evidence="14" id="KW-1185">Reference proteome</keyword>
<dbReference type="GO" id="GO:0003924">
    <property type="term" value="F:GTPase activity"/>
    <property type="evidence" value="ECO:0007669"/>
    <property type="project" value="TreeGrafter"/>
</dbReference>
<feature type="compositionally biased region" description="Acidic residues" evidence="11">
    <location>
        <begin position="431"/>
        <end position="465"/>
    </location>
</feature>
<dbReference type="GO" id="GO:0034511">
    <property type="term" value="F:U3 snoRNA binding"/>
    <property type="evidence" value="ECO:0007669"/>
    <property type="project" value="TreeGrafter"/>
</dbReference>
<dbReference type="SMART" id="SM01362">
    <property type="entry name" value="DUF663"/>
    <property type="match status" value="1"/>
</dbReference>
<dbReference type="Pfam" id="PF08142">
    <property type="entry name" value="AARP2CN"/>
    <property type="match status" value="1"/>
</dbReference>
<dbReference type="AlphaFoldDB" id="A0AAQ4R713"/>
<dbReference type="GO" id="GO:0005654">
    <property type="term" value="C:nucleoplasm"/>
    <property type="evidence" value="ECO:0007669"/>
    <property type="project" value="UniProtKB-ARBA"/>
</dbReference>
<organism evidence="13 14">
    <name type="scientific">Gasterosteus aculeatus aculeatus</name>
    <name type="common">three-spined stickleback</name>
    <dbReference type="NCBI Taxonomy" id="481459"/>
    <lineage>
        <taxon>Eukaryota</taxon>
        <taxon>Metazoa</taxon>
        <taxon>Chordata</taxon>
        <taxon>Craniata</taxon>
        <taxon>Vertebrata</taxon>
        <taxon>Euteleostomi</taxon>
        <taxon>Actinopterygii</taxon>
        <taxon>Neopterygii</taxon>
        <taxon>Teleostei</taxon>
        <taxon>Neoteleostei</taxon>
        <taxon>Acanthomorphata</taxon>
        <taxon>Eupercaria</taxon>
        <taxon>Perciformes</taxon>
        <taxon>Cottioidei</taxon>
        <taxon>Gasterosteales</taxon>
        <taxon>Gasterosteidae</taxon>
        <taxon>Gasterosteus</taxon>
    </lineage>
</organism>
<dbReference type="GO" id="GO:0000462">
    <property type="term" value="P:maturation of SSU-rRNA from tricistronic rRNA transcript (SSU-rRNA, 5.8S rRNA, LSU-rRNA)"/>
    <property type="evidence" value="ECO:0007669"/>
    <property type="project" value="TreeGrafter"/>
</dbReference>
<dbReference type="InterPro" id="IPR027417">
    <property type="entry name" value="P-loop_NTPase"/>
</dbReference>
<evidence type="ECO:0000313" key="13">
    <source>
        <dbReference type="Ensembl" id="ENSGACP00000058840.1"/>
    </source>
</evidence>
<evidence type="ECO:0000256" key="10">
    <source>
        <dbReference type="ARBA" id="ARBA00061391"/>
    </source>
</evidence>
<dbReference type="PANTHER" id="PTHR12858">
    <property type="entry name" value="RIBOSOME BIOGENESIS PROTEIN"/>
    <property type="match status" value="1"/>
</dbReference>
<keyword evidence="2" id="KW-0690">Ribosome biogenesis</keyword>
<reference evidence="13" key="3">
    <citation type="submission" date="2025-09" db="UniProtKB">
        <authorList>
            <consortium name="Ensembl"/>
        </authorList>
    </citation>
    <scope>IDENTIFICATION</scope>
</reference>
<protein>
    <recommendedName>
        <fullName evidence="12">Bms1-type G domain-containing protein</fullName>
    </recommendedName>
</protein>
<dbReference type="Gene3D" id="3.40.50.300">
    <property type="entry name" value="P-loop containing nucleotide triphosphate hydrolases"/>
    <property type="match status" value="1"/>
</dbReference>
<keyword evidence="8" id="KW-0539">Nucleus</keyword>
<feature type="domain" description="Bms1-type G" evidence="12">
    <location>
        <begin position="79"/>
        <end position="244"/>
    </location>
</feature>
<feature type="compositionally biased region" description="Basic and acidic residues" evidence="11">
    <location>
        <begin position="493"/>
        <end position="502"/>
    </location>
</feature>
<feature type="compositionally biased region" description="Acidic residues" evidence="11">
    <location>
        <begin position="510"/>
        <end position="529"/>
    </location>
</feature>
<keyword evidence="5" id="KW-0378">Hydrolase</keyword>
<evidence type="ECO:0000259" key="12">
    <source>
        <dbReference type="PROSITE" id="PS51714"/>
    </source>
</evidence>
<comment type="catalytic activity">
    <reaction evidence="9">
        <text>GTP + H2O = GDP + phosphate + H(+)</text>
        <dbReference type="Rhea" id="RHEA:19669"/>
        <dbReference type="ChEBI" id="CHEBI:15377"/>
        <dbReference type="ChEBI" id="CHEBI:15378"/>
        <dbReference type="ChEBI" id="CHEBI:37565"/>
        <dbReference type="ChEBI" id="CHEBI:43474"/>
        <dbReference type="ChEBI" id="CHEBI:58189"/>
    </reaction>
    <physiologicalReaction direction="left-to-right" evidence="9">
        <dbReference type="Rhea" id="RHEA:19670"/>
    </physiologicalReaction>
</comment>
<sequence>MDGKVKEQKRHQQKQSGPQAERKKLKKQGGSREEDARKRNPKAFAVQSAVRMAKTFHRSQDIKMKKHHIPLVDRTPLEPPPIVIVVVGPPKVGKSTLIRCLIKNFARQKLGDICGPVTIISGKKRRLTFMECSNDINTMIDLAKVADLVLMLIDASFGFEMETFEFLNICQVHGFPRIMGVLTHLDSFKDNKALRKTKKNLKHRFWTEVYQGAKLFYLSGMVYGEYQAQEVKNLGRFISVMKFRPLVWQTSHPYVLVDRMEDLTDPDRLRTDPKCDRTVSLYGYLRGTYLKNKGQVHIPGVGDFQVGDVNFLPDPCALPAAQKKRALNEKERMLYAPMAGVGGVVYDKDAVYIDLPASHVDQQQDEVRPNTELVQSLIDTHATLDEKMAASKVSLFSGSATLEPAEEGGLGEKCVWDPTTQRKRRKVVFTGEEEEEEEEDGSGSSDDEDGDSEDSDQEQDDDEENLSTYLKEARAGCDETEKTVADAPPVKRPKLDVGKGESAEVPVFADSEDDLEMSEEEEEESGEEGEAGRAGDSGHCSEEEESEDCKEESEGELEGTGEAADATMEEQTASKSMEEEEEEEGGKYTLLGRSISPRVPIASSYKFSCLSTVGLRWKEGLRQKASDAFLRQQQAVPNLRKLVYGSVVQADDSEDEEQELGGLFRVSRPQTSKKYQANAVDSSRFHPDTSHQWDQEEMLNSIRDCFVTGKWDESQDAATLLKEDEELYGDFEDLETGEVHKNPTGKQNRHEETVVKVDDDELQKNKRLEKKQRLKERFNSEYDGGDATYFDDLKEELQKQAELNRAEFDGVDDETRVQYEGFRPGMYVRLEIPSLPCEFVTNFDPHYPIILGGLSSAEGNVGYLQMRLKKHRWYNRILKTRDPLILSLGWRRFQTIPLYHIEDHNGRHRLLKYTPQHMHCGASIWGETRSHKMDCALIQANFRIAATGVILDLDKSVTVVKKLKLIGYPYKIFKNTSFIKGMFNTVLEVAKFEGASVRTVSGVRGMIKKALSTPEGAFRASFEDRLLMSDVVFLRSWFPVSVPQLYNPVTSLLLPVGQKDSWAGMRTLGQLKHDLGIRYMPNVDSLYKPVVRTKRQFNRLHIPKELQKALPFKSKPKLQQPKGKTPRDLQRPSVIREPHEKKVAALLHALSTVHNFKRKKAHQVQHAKHKQFLQQKGKQEEAKLKRQKESRKKLYRVMGQEDKRKQRSSLKGASKDD</sequence>
<keyword evidence="3" id="KW-0597">Phosphoprotein</keyword>
<dbReference type="InterPro" id="IPR007034">
    <property type="entry name" value="BMS1_TSR1_C"/>
</dbReference>
<reference evidence="13 14" key="1">
    <citation type="journal article" date="2021" name="G3 (Bethesda)">
        <title>Improved contiguity of the threespine stickleback genome using long-read sequencing.</title>
        <authorList>
            <person name="Nath S."/>
            <person name="Shaw D.E."/>
            <person name="White M.A."/>
        </authorList>
    </citation>
    <scope>NUCLEOTIDE SEQUENCE [LARGE SCALE GENOMIC DNA]</scope>
    <source>
        <strain evidence="13 14">Lake Benthic</strain>
    </source>
</reference>
<evidence type="ECO:0000313" key="14">
    <source>
        <dbReference type="Proteomes" id="UP000007635"/>
    </source>
</evidence>
<dbReference type="InterPro" id="IPR012948">
    <property type="entry name" value="AARP2CN"/>
</dbReference>
<dbReference type="FunFam" id="3.40.50.300:FF:000105">
    <property type="entry name" value="BMS1 ribosome biogenesis factor"/>
    <property type="match status" value="1"/>
</dbReference>
<evidence type="ECO:0000256" key="4">
    <source>
        <dbReference type="ARBA" id="ARBA00022741"/>
    </source>
</evidence>
<evidence type="ECO:0000256" key="8">
    <source>
        <dbReference type="ARBA" id="ARBA00023242"/>
    </source>
</evidence>
<dbReference type="GO" id="GO:0005525">
    <property type="term" value="F:GTP binding"/>
    <property type="evidence" value="ECO:0007669"/>
    <property type="project" value="UniProtKB-KW"/>
</dbReference>
<dbReference type="SUPFAM" id="SSF52540">
    <property type="entry name" value="P-loop containing nucleoside triphosphate hydrolases"/>
    <property type="match status" value="1"/>
</dbReference>
<feature type="compositionally biased region" description="Basic and acidic residues" evidence="11">
    <location>
        <begin position="1125"/>
        <end position="1134"/>
    </location>
</feature>
<evidence type="ECO:0000256" key="1">
    <source>
        <dbReference type="ARBA" id="ARBA00004604"/>
    </source>
</evidence>
<dbReference type="InterPro" id="IPR039761">
    <property type="entry name" value="Bms1/Tsr1"/>
</dbReference>
<dbReference type="GO" id="GO:0000479">
    <property type="term" value="P:endonucleolytic cleavage of tricistronic rRNA transcript (SSU-rRNA, 5.8S rRNA, LSU-rRNA)"/>
    <property type="evidence" value="ECO:0007669"/>
    <property type="project" value="TreeGrafter"/>
</dbReference>
<evidence type="ECO:0000256" key="3">
    <source>
        <dbReference type="ARBA" id="ARBA00022553"/>
    </source>
</evidence>
<proteinExistence type="inferred from homology"/>
<dbReference type="InterPro" id="IPR030387">
    <property type="entry name" value="G_Bms1/Tsr1_dom"/>
</dbReference>
<name>A0AAQ4R713_GASAC</name>
<dbReference type="CDD" id="cd01882">
    <property type="entry name" value="BMS1"/>
    <property type="match status" value="1"/>
</dbReference>
<keyword evidence="6" id="KW-0067">ATP-binding</keyword>
<evidence type="ECO:0000256" key="2">
    <source>
        <dbReference type="ARBA" id="ARBA00022517"/>
    </source>
</evidence>
<dbReference type="InterPro" id="IPR037875">
    <property type="entry name" value="Bms1_N"/>
</dbReference>
<evidence type="ECO:0000256" key="7">
    <source>
        <dbReference type="ARBA" id="ARBA00023134"/>
    </source>
</evidence>
<evidence type="ECO:0000256" key="5">
    <source>
        <dbReference type="ARBA" id="ARBA00022801"/>
    </source>
</evidence>
<evidence type="ECO:0000256" key="11">
    <source>
        <dbReference type="SAM" id="MobiDB-lite"/>
    </source>
</evidence>
<evidence type="ECO:0000256" key="9">
    <source>
        <dbReference type="ARBA" id="ARBA00049117"/>
    </source>
</evidence>
<dbReference type="Proteomes" id="UP000007635">
    <property type="component" value="Chromosome V"/>
</dbReference>
<feature type="compositionally biased region" description="Basic and acidic residues" evidence="11">
    <location>
        <begin position="471"/>
        <end position="484"/>
    </location>
</feature>